<dbReference type="Proteomes" id="UP000289738">
    <property type="component" value="Chromosome B09"/>
</dbReference>
<gene>
    <name evidence="2" type="ORF">Ahy_B09g094937</name>
</gene>
<evidence type="ECO:0000256" key="1">
    <source>
        <dbReference type="SAM" id="MobiDB-lite"/>
    </source>
</evidence>
<organism evidence="2 3">
    <name type="scientific">Arachis hypogaea</name>
    <name type="common">Peanut</name>
    <dbReference type="NCBI Taxonomy" id="3818"/>
    <lineage>
        <taxon>Eukaryota</taxon>
        <taxon>Viridiplantae</taxon>
        <taxon>Streptophyta</taxon>
        <taxon>Embryophyta</taxon>
        <taxon>Tracheophyta</taxon>
        <taxon>Spermatophyta</taxon>
        <taxon>Magnoliopsida</taxon>
        <taxon>eudicotyledons</taxon>
        <taxon>Gunneridae</taxon>
        <taxon>Pentapetalae</taxon>
        <taxon>rosids</taxon>
        <taxon>fabids</taxon>
        <taxon>Fabales</taxon>
        <taxon>Fabaceae</taxon>
        <taxon>Papilionoideae</taxon>
        <taxon>50 kb inversion clade</taxon>
        <taxon>dalbergioids sensu lato</taxon>
        <taxon>Dalbergieae</taxon>
        <taxon>Pterocarpus clade</taxon>
        <taxon>Arachis</taxon>
    </lineage>
</organism>
<accession>A0A444XCT7</accession>
<sequence length="216" mass="23384">MIDDVKYDSFIIGSNEDLQVLFHYRRQFPKVRTPELLAKLVDVIFSLGGSNRNLQPSITIACSRSMPVGASTSVSVIEPEAVLVASPSIVIDLNHTRDGKVGDTGPFSDVTIAMAGTPNVVPDFRQGGALDGVKDVLQDDDVESTTIADDSNEDIASSTLVGGGRAASSGTQQYFPHFSTMDLDVMRQQRNSSVDKNRLHADATTLSMHERDLDQE</sequence>
<name>A0A444XCT7_ARAHY</name>
<dbReference type="AlphaFoldDB" id="A0A444XCT7"/>
<reference evidence="2 3" key="1">
    <citation type="submission" date="2019-01" db="EMBL/GenBank/DDBJ databases">
        <title>Sequencing of cultivated peanut Arachis hypogaea provides insights into genome evolution and oil improvement.</title>
        <authorList>
            <person name="Chen X."/>
        </authorList>
    </citation>
    <scope>NUCLEOTIDE SEQUENCE [LARGE SCALE GENOMIC DNA]</scope>
    <source>
        <strain evidence="3">cv. Fuhuasheng</strain>
        <tissue evidence="2">Leaves</tissue>
    </source>
</reference>
<keyword evidence="3" id="KW-1185">Reference proteome</keyword>
<protein>
    <submittedName>
        <fullName evidence="2">Uncharacterized protein</fullName>
    </submittedName>
</protein>
<evidence type="ECO:0000313" key="2">
    <source>
        <dbReference type="EMBL" id="RYQ87420.1"/>
    </source>
</evidence>
<comment type="caution">
    <text evidence="2">The sequence shown here is derived from an EMBL/GenBank/DDBJ whole genome shotgun (WGS) entry which is preliminary data.</text>
</comment>
<evidence type="ECO:0000313" key="3">
    <source>
        <dbReference type="Proteomes" id="UP000289738"/>
    </source>
</evidence>
<proteinExistence type="predicted"/>
<feature type="region of interest" description="Disordered" evidence="1">
    <location>
        <begin position="190"/>
        <end position="216"/>
    </location>
</feature>
<dbReference type="EMBL" id="SDMP01000019">
    <property type="protein sequence ID" value="RYQ87420.1"/>
    <property type="molecule type" value="Genomic_DNA"/>
</dbReference>